<evidence type="ECO:0000256" key="2">
    <source>
        <dbReference type="ARBA" id="ARBA00022475"/>
    </source>
</evidence>
<dbReference type="Pfam" id="PF04999">
    <property type="entry name" value="FtsL"/>
    <property type="match status" value="1"/>
</dbReference>
<reference evidence="10 11" key="1">
    <citation type="journal article" date="2012" name="Appl. Environ. Microbiol.">
        <title>Draft genome sequence of a psychrotolerant sulfur-oxidizing bacterium, Sulfuricella denitrificans skB26, and proteomic insights into cold adaptation.</title>
        <authorList>
            <person name="Watanabe T."/>
            <person name="Kojima H."/>
            <person name="Fukui M."/>
        </authorList>
    </citation>
    <scope>NUCLEOTIDE SEQUENCE [LARGE SCALE GENOMIC DNA]</scope>
    <source>
        <strain evidence="11">skB26</strain>
    </source>
</reference>
<dbReference type="OrthoDB" id="9153760at2"/>
<evidence type="ECO:0000313" key="10">
    <source>
        <dbReference type="EMBL" id="BAN36299.1"/>
    </source>
</evidence>
<dbReference type="NCBIfam" id="TIGR02209">
    <property type="entry name" value="ftsL_broad"/>
    <property type="match status" value="1"/>
</dbReference>
<evidence type="ECO:0000313" key="11">
    <source>
        <dbReference type="Proteomes" id="UP000015559"/>
    </source>
</evidence>
<proteinExistence type="inferred from homology"/>
<dbReference type="RefSeq" id="WP_009207830.1">
    <property type="nucleotide sequence ID" value="NC_022357.1"/>
</dbReference>
<keyword evidence="3 8" id="KW-0132">Cell division</keyword>
<dbReference type="EMBL" id="AP013066">
    <property type="protein sequence ID" value="BAN36299.1"/>
    <property type="molecule type" value="Genomic_DNA"/>
</dbReference>
<evidence type="ECO:0000256" key="6">
    <source>
        <dbReference type="ARBA" id="ARBA00023136"/>
    </source>
</evidence>
<name>S6AN88_SULDS</name>
<dbReference type="AlphaFoldDB" id="S6AN88"/>
<evidence type="ECO:0000256" key="4">
    <source>
        <dbReference type="ARBA" id="ARBA00022692"/>
    </source>
</evidence>
<dbReference type="KEGG" id="sdr:SCD_n02492"/>
<dbReference type="GO" id="GO:0005886">
    <property type="term" value="C:plasma membrane"/>
    <property type="evidence" value="ECO:0007669"/>
    <property type="project" value="UniProtKB-SubCell"/>
</dbReference>
<dbReference type="InterPro" id="IPR011922">
    <property type="entry name" value="Cell_div_FtsL"/>
</dbReference>
<dbReference type="PANTHER" id="PTHR37479">
    <property type="entry name" value="CELL DIVISION PROTEIN FTSL"/>
    <property type="match status" value="1"/>
</dbReference>
<protein>
    <recommendedName>
        <fullName evidence="8 9">Cell division protein FtsL</fullName>
    </recommendedName>
</protein>
<evidence type="ECO:0000256" key="9">
    <source>
        <dbReference type="NCBIfam" id="TIGR02209"/>
    </source>
</evidence>
<evidence type="ECO:0000256" key="8">
    <source>
        <dbReference type="HAMAP-Rule" id="MF_00910"/>
    </source>
</evidence>
<comment type="similarity">
    <text evidence="8">Belongs to the FtsL family.</text>
</comment>
<comment type="function">
    <text evidence="8">Essential cell division protein. May link together the upstream cell division proteins, which are predominantly cytoplasmic, with the downstream cell division proteins, which are predominantly periplasmic.</text>
</comment>
<evidence type="ECO:0000256" key="7">
    <source>
        <dbReference type="ARBA" id="ARBA00023306"/>
    </source>
</evidence>
<comment type="subcellular location">
    <subcellularLocation>
        <location evidence="8">Cell inner membrane</location>
        <topology evidence="8">Single-pass type II membrane protein</topology>
    </subcellularLocation>
    <subcellularLocation>
        <location evidence="1">Cell membrane</location>
        <topology evidence="1">Single-pass type II membrane protein</topology>
    </subcellularLocation>
    <text evidence="8">Localizes to the division septum where it forms a ring structure.</text>
</comment>
<dbReference type="STRING" id="1163617.SCD_n02492"/>
<organism evidence="10 11">
    <name type="scientific">Sulfuricella denitrificans (strain DSM 22764 / NBRC 105220 / skB26)</name>
    <dbReference type="NCBI Taxonomy" id="1163617"/>
    <lineage>
        <taxon>Bacteria</taxon>
        <taxon>Pseudomonadati</taxon>
        <taxon>Pseudomonadota</taxon>
        <taxon>Betaproteobacteria</taxon>
        <taxon>Nitrosomonadales</taxon>
        <taxon>Sulfuricellaceae</taxon>
        <taxon>Sulfuricella</taxon>
    </lineage>
</organism>
<dbReference type="GO" id="GO:0043093">
    <property type="term" value="P:FtsZ-dependent cytokinesis"/>
    <property type="evidence" value="ECO:0007669"/>
    <property type="project" value="UniProtKB-UniRule"/>
</dbReference>
<keyword evidence="8" id="KW-0997">Cell inner membrane</keyword>
<dbReference type="PANTHER" id="PTHR37479:SF1">
    <property type="entry name" value="CELL DIVISION PROTEIN FTSL"/>
    <property type="match status" value="1"/>
</dbReference>
<evidence type="ECO:0000256" key="5">
    <source>
        <dbReference type="ARBA" id="ARBA00022989"/>
    </source>
</evidence>
<comment type="subunit">
    <text evidence="8">Part of a complex composed of FtsB, FtsL and FtsQ.</text>
</comment>
<gene>
    <name evidence="8" type="primary">ftsL</name>
    <name evidence="10" type="ORF">SCD_n02492</name>
</gene>
<keyword evidence="5 8" id="KW-1133">Transmembrane helix</keyword>
<keyword evidence="7 8" id="KW-0131">Cell cycle</keyword>
<evidence type="ECO:0000256" key="3">
    <source>
        <dbReference type="ARBA" id="ARBA00022618"/>
    </source>
</evidence>
<dbReference type="Proteomes" id="UP000015559">
    <property type="component" value="Chromosome"/>
</dbReference>
<keyword evidence="2 8" id="KW-1003">Cell membrane</keyword>
<keyword evidence="11" id="KW-1185">Reference proteome</keyword>
<keyword evidence="6 8" id="KW-0472">Membrane</keyword>
<sequence length="94" mass="10676">MTKLNLLLVLALVLCALGVVTAQHKARKIFIELQQEQELAKKMEVEWGQLQLEQSTWAMHTRIEKIATAYLQMQVPDATRIQVVQPAIIKAARP</sequence>
<keyword evidence="4 8" id="KW-0812">Transmembrane</keyword>
<dbReference type="HAMAP" id="MF_00910">
    <property type="entry name" value="FtsL"/>
    <property type="match status" value="1"/>
</dbReference>
<accession>S6AN88</accession>
<dbReference type="HOGENOM" id="CLU_156524_0_2_4"/>
<evidence type="ECO:0000256" key="1">
    <source>
        <dbReference type="ARBA" id="ARBA00004401"/>
    </source>
</evidence>
<dbReference type="GO" id="GO:0032153">
    <property type="term" value="C:cell division site"/>
    <property type="evidence" value="ECO:0007669"/>
    <property type="project" value="UniProtKB-UniRule"/>
</dbReference>
<dbReference type="eggNOG" id="COG3116">
    <property type="taxonomic scope" value="Bacteria"/>
</dbReference>